<dbReference type="AlphaFoldDB" id="A0A2P2P3P4"/>
<protein>
    <submittedName>
        <fullName evidence="1">Uncharacterized protein</fullName>
    </submittedName>
</protein>
<reference evidence="1" key="1">
    <citation type="submission" date="2018-02" db="EMBL/GenBank/DDBJ databases">
        <title>Rhizophora mucronata_Transcriptome.</title>
        <authorList>
            <person name="Meera S.P."/>
            <person name="Sreeshan A."/>
            <person name="Augustine A."/>
        </authorList>
    </citation>
    <scope>NUCLEOTIDE SEQUENCE</scope>
    <source>
        <tissue evidence="1">Leaf</tissue>
    </source>
</reference>
<proteinExistence type="predicted"/>
<accession>A0A2P2P3P4</accession>
<name>A0A2P2P3P4_RHIMU</name>
<dbReference type="EMBL" id="GGEC01068863">
    <property type="protein sequence ID" value="MBX49347.1"/>
    <property type="molecule type" value="Transcribed_RNA"/>
</dbReference>
<organism evidence="1">
    <name type="scientific">Rhizophora mucronata</name>
    <name type="common">Asiatic mangrove</name>
    <dbReference type="NCBI Taxonomy" id="61149"/>
    <lineage>
        <taxon>Eukaryota</taxon>
        <taxon>Viridiplantae</taxon>
        <taxon>Streptophyta</taxon>
        <taxon>Embryophyta</taxon>
        <taxon>Tracheophyta</taxon>
        <taxon>Spermatophyta</taxon>
        <taxon>Magnoliopsida</taxon>
        <taxon>eudicotyledons</taxon>
        <taxon>Gunneridae</taxon>
        <taxon>Pentapetalae</taxon>
        <taxon>rosids</taxon>
        <taxon>fabids</taxon>
        <taxon>Malpighiales</taxon>
        <taxon>Rhizophoraceae</taxon>
        <taxon>Rhizophora</taxon>
    </lineage>
</organism>
<evidence type="ECO:0000313" key="1">
    <source>
        <dbReference type="EMBL" id="MBX49347.1"/>
    </source>
</evidence>
<sequence length="26" mass="2767">MGIDASFKGCYNSSDLGCYIFCLATS</sequence>